<dbReference type="Proteomes" id="UP000478052">
    <property type="component" value="Unassembled WGS sequence"/>
</dbReference>
<proteinExistence type="predicted"/>
<reference evidence="1 2" key="1">
    <citation type="submission" date="2019-08" db="EMBL/GenBank/DDBJ databases">
        <title>Whole genome of Aphis craccivora.</title>
        <authorList>
            <person name="Voronova N.V."/>
            <person name="Shulinski R.S."/>
            <person name="Bandarenka Y.V."/>
            <person name="Zhorov D.G."/>
            <person name="Warner D."/>
        </authorList>
    </citation>
    <scope>NUCLEOTIDE SEQUENCE [LARGE SCALE GENOMIC DNA]</scope>
    <source>
        <strain evidence="1">180601</strain>
        <tissue evidence="1">Whole Body</tissue>
    </source>
</reference>
<protein>
    <submittedName>
        <fullName evidence="1">Uncharacterized protein</fullName>
    </submittedName>
</protein>
<accession>A0A6G0ZRA0</accession>
<name>A0A6G0ZRA0_APHCR</name>
<dbReference type="EMBL" id="VUJU01000011">
    <property type="protein sequence ID" value="KAF0774073.1"/>
    <property type="molecule type" value="Genomic_DNA"/>
</dbReference>
<sequence length="126" mass="14891">MEITDFTFEKLRLIDTNLICICDKSFWFYIHENLVCKNVKTNETKTIIRRSIALTDGDCFFYFLINCQHSERSNECIHFTMLCVLDSERNDECIDFTMMCVFFFCVTVYSINSRNNAPFSNYGDGF</sequence>
<dbReference type="AlphaFoldDB" id="A0A6G0ZRA0"/>
<gene>
    <name evidence="1" type="ORF">FWK35_00003299</name>
</gene>
<keyword evidence="2" id="KW-1185">Reference proteome</keyword>
<evidence type="ECO:0000313" key="2">
    <source>
        <dbReference type="Proteomes" id="UP000478052"/>
    </source>
</evidence>
<organism evidence="1 2">
    <name type="scientific">Aphis craccivora</name>
    <name type="common">Cowpea aphid</name>
    <dbReference type="NCBI Taxonomy" id="307492"/>
    <lineage>
        <taxon>Eukaryota</taxon>
        <taxon>Metazoa</taxon>
        <taxon>Ecdysozoa</taxon>
        <taxon>Arthropoda</taxon>
        <taxon>Hexapoda</taxon>
        <taxon>Insecta</taxon>
        <taxon>Pterygota</taxon>
        <taxon>Neoptera</taxon>
        <taxon>Paraneoptera</taxon>
        <taxon>Hemiptera</taxon>
        <taxon>Sternorrhyncha</taxon>
        <taxon>Aphidomorpha</taxon>
        <taxon>Aphidoidea</taxon>
        <taxon>Aphididae</taxon>
        <taxon>Aphidini</taxon>
        <taxon>Aphis</taxon>
        <taxon>Aphis</taxon>
    </lineage>
</organism>
<comment type="caution">
    <text evidence="1">The sequence shown here is derived from an EMBL/GenBank/DDBJ whole genome shotgun (WGS) entry which is preliminary data.</text>
</comment>
<evidence type="ECO:0000313" key="1">
    <source>
        <dbReference type="EMBL" id="KAF0774073.1"/>
    </source>
</evidence>